<comment type="similarity">
    <text evidence="3">Belongs to the RecD family. RecD2 subfamily.</text>
</comment>
<dbReference type="CDD" id="cd18809">
    <property type="entry name" value="SF1_C_RecD"/>
    <property type="match status" value="1"/>
</dbReference>
<dbReference type="AlphaFoldDB" id="A0A1M5QFP0"/>
<dbReference type="InterPro" id="IPR010994">
    <property type="entry name" value="RuvA_2-like"/>
</dbReference>
<gene>
    <name evidence="3" type="primary">recD2</name>
    <name evidence="6" type="ORF">SAMN02745245_00619</name>
</gene>
<dbReference type="GO" id="GO:0043139">
    <property type="term" value="F:5'-3' DNA helicase activity"/>
    <property type="evidence" value="ECO:0007669"/>
    <property type="project" value="UniProtKB-UniRule"/>
</dbReference>
<dbReference type="SUPFAM" id="SSF52540">
    <property type="entry name" value="P-loop containing nucleoside triphosphate hydrolases"/>
    <property type="match status" value="1"/>
</dbReference>
<dbReference type="Proteomes" id="UP000184032">
    <property type="component" value="Unassembled WGS sequence"/>
</dbReference>
<dbReference type="GO" id="GO:0003677">
    <property type="term" value="F:DNA binding"/>
    <property type="evidence" value="ECO:0007669"/>
    <property type="project" value="UniProtKB-UniRule"/>
</dbReference>
<dbReference type="STRING" id="1120995.SAMN02745245_00619"/>
<dbReference type="OrthoDB" id="9803432at2"/>
<accession>A0A1M5QFP0</accession>
<dbReference type="PANTHER" id="PTHR43788:SF6">
    <property type="entry name" value="DNA HELICASE B"/>
    <property type="match status" value="1"/>
</dbReference>
<feature type="binding site" evidence="3">
    <location>
        <begin position="342"/>
        <end position="346"/>
    </location>
    <ligand>
        <name>ATP</name>
        <dbReference type="ChEBI" id="CHEBI:30616"/>
    </ligand>
</feature>
<dbReference type="InterPro" id="IPR055446">
    <property type="entry name" value="RecD2_N_OB"/>
</dbReference>
<feature type="domain" description="Helix-hairpin-helix DNA-binding motif class 1" evidence="4">
    <location>
        <begin position="116"/>
        <end position="135"/>
    </location>
</feature>
<dbReference type="InterPro" id="IPR006345">
    <property type="entry name" value="RecD2"/>
</dbReference>
<keyword evidence="3" id="KW-0413">Isomerase</keyword>
<protein>
    <recommendedName>
        <fullName evidence="3">ATP-dependent RecD2 DNA helicase</fullName>
        <ecNumber evidence="3">5.6.2.3</ecNumber>
    </recommendedName>
    <alternativeName>
        <fullName evidence="3">DNA 5'-3' helicase subunit RecD2</fullName>
    </alternativeName>
</protein>
<dbReference type="GO" id="GO:0017116">
    <property type="term" value="F:single-stranded DNA helicase activity"/>
    <property type="evidence" value="ECO:0007669"/>
    <property type="project" value="TreeGrafter"/>
</dbReference>
<evidence type="ECO:0000259" key="4">
    <source>
        <dbReference type="SMART" id="SM00278"/>
    </source>
</evidence>
<reference evidence="6 7" key="1">
    <citation type="submission" date="2016-11" db="EMBL/GenBank/DDBJ databases">
        <authorList>
            <person name="Jaros S."/>
            <person name="Januszkiewicz K."/>
            <person name="Wedrychowicz H."/>
        </authorList>
    </citation>
    <scope>NUCLEOTIDE SEQUENCE [LARGE SCALE GENOMIC DNA]</scope>
    <source>
        <strain evidence="6 7">DSM 21120</strain>
    </source>
</reference>
<dbReference type="Pfam" id="PF14520">
    <property type="entry name" value="HHH_5"/>
    <property type="match status" value="1"/>
</dbReference>
<comment type="catalytic activity">
    <reaction evidence="3">
        <text>ATP + H2O = ADP + phosphate + H(+)</text>
        <dbReference type="Rhea" id="RHEA:13065"/>
        <dbReference type="ChEBI" id="CHEBI:15377"/>
        <dbReference type="ChEBI" id="CHEBI:15378"/>
        <dbReference type="ChEBI" id="CHEBI:30616"/>
        <dbReference type="ChEBI" id="CHEBI:43474"/>
        <dbReference type="ChEBI" id="CHEBI:456216"/>
        <dbReference type="EC" id="5.6.2.3"/>
    </reaction>
</comment>
<comment type="function">
    <text evidence="3">DNA-dependent ATPase and ATP-dependent 5'-3' DNA helicase. Has no activity on blunt DNA or DNA with 3'-overhangs, requires at least 10 bases of 5'-ssDNA for helicase activity.</text>
</comment>
<dbReference type="HAMAP" id="MF_01488">
    <property type="entry name" value="RecD2"/>
    <property type="match status" value="1"/>
</dbReference>
<dbReference type="GO" id="GO:0005524">
    <property type="term" value="F:ATP binding"/>
    <property type="evidence" value="ECO:0007669"/>
    <property type="project" value="UniProtKB-UniRule"/>
</dbReference>
<evidence type="ECO:0000256" key="3">
    <source>
        <dbReference type="HAMAP-Rule" id="MF_01488"/>
    </source>
</evidence>
<evidence type="ECO:0000256" key="2">
    <source>
        <dbReference type="ARBA" id="ARBA00022840"/>
    </source>
</evidence>
<dbReference type="GO" id="GO:0016887">
    <property type="term" value="F:ATP hydrolysis activity"/>
    <property type="evidence" value="ECO:0007669"/>
    <property type="project" value="RHEA"/>
</dbReference>
<dbReference type="Pfam" id="PF23139">
    <property type="entry name" value="OB_YrrC"/>
    <property type="match status" value="1"/>
</dbReference>
<evidence type="ECO:0000313" key="7">
    <source>
        <dbReference type="Proteomes" id="UP000184032"/>
    </source>
</evidence>
<dbReference type="GO" id="GO:0006310">
    <property type="term" value="P:DNA recombination"/>
    <property type="evidence" value="ECO:0007669"/>
    <property type="project" value="InterPro"/>
</dbReference>
<dbReference type="RefSeq" id="WP_073183654.1">
    <property type="nucleotide sequence ID" value="NZ_FQXI01000002.1"/>
</dbReference>
<dbReference type="GO" id="GO:0009338">
    <property type="term" value="C:exodeoxyribonuclease V complex"/>
    <property type="evidence" value="ECO:0007669"/>
    <property type="project" value="TreeGrafter"/>
</dbReference>
<evidence type="ECO:0000259" key="5">
    <source>
        <dbReference type="SMART" id="SM00382"/>
    </source>
</evidence>
<feature type="domain" description="AAA+ ATPase" evidence="5">
    <location>
        <begin position="331"/>
        <end position="579"/>
    </location>
</feature>
<feature type="domain" description="Helix-hairpin-helix DNA-binding motif class 1" evidence="4">
    <location>
        <begin position="81"/>
        <end position="102"/>
    </location>
</feature>
<organism evidence="6 7">
    <name type="scientific">Anaerosphaera aminiphila DSM 21120</name>
    <dbReference type="NCBI Taxonomy" id="1120995"/>
    <lineage>
        <taxon>Bacteria</taxon>
        <taxon>Bacillati</taxon>
        <taxon>Bacillota</taxon>
        <taxon>Tissierellia</taxon>
        <taxon>Tissierellales</taxon>
        <taxon>Peptoniphilaceae</taxon>
        <taxon>Anaerosphaera</taxon>
    </lineage>
</organism>
<evidence type="ECO:0000313" key="6">
    <source>
        <dbReference type="EMBL" id="SHH12323.1"/>
    </source>
</evidence>
<dbReference type="InterPro" id="IPR003593">
    <property type="entry name" value="AAA+_ATPase"/>
</dbReference>
<dbReference type="InterPro" id="IPR027417">
    <property type="entry name" value="P-loop_NTPase"/>
</dbReference>
<evidence type="ECO:0000256" key="1">
    <source>
        <dbReference type="ARBA" id="ARBA00022741"/>
    </source>
</evidence>
<name>A0A1M5QFP0_9FIRM</name>
<keyword evidence="7" id="KW-1185">Reference proteome</keyword>
<dbReference type="Pfam" id="PF13245">
    <property type="entry name" value="AAA_19"/>
    <property type="match status" value="1"/>
</dbReference>
<dbReference type="EMBL" id="FQXI01000002">
    <property type="protein sequence ID" value="SHH12323.1"/>
    <property type="molecule type" value="Genomic_DNA"/>
</dbReference>
<dbReference type="InterPro" id="IPR003583">
    <property type="entry name" value="Hlx-hairpin-Hlx_DNA-bd_motif"/>
</dbReference>
<proteinExistence type="inferred from homology"/>
<dbReference type="Pfam" id="PF18335">
    <property type="entry name" value="SH3_13"/>
    <property type="match status" value="1"/>
</dbReference>
<keyword evidence="3" id="KW-0347">Helicase</keyword>
<keyword evidence="2 3" id="KW-0067">ATP-binding</keyword>
<dbReference type="SMART" id="SM00278">
    <property type="entry name" value="HhH1"/>
    <property type="match status" value="3"/>
</dbReference>
<dbReference type="InterPro" id="IPR029493">
    <property type="entry name" value="RecD2-like_HHH"/>
</dbReference>
<dbReference type="CDD" id="cd17933">
    <property type="entry name" value="DEXSc_RecD-like"/>
    <property type="match status" value="1"/>
</dbReference>
<feature type="domain" description="Helix-hairpin-helix DNA-binding motif class 1" evidence="4">
    <location>
        <begin position="180"/>
        <end position="199"/>
    </location>
</feature>
<dbReference type="Gene3D" id="3.40.50.300">
    <property type="entry name" value="P-loop containing nucleotide triphosphate hydrolases"/>
    <property type="match status" value="2"/>
</dbReference>
<keyword evidence="3" id="KW-0238">DNA-binding</keyword>
<dbReference type="EC" id="5.6.2.3" evidence="3"/>
<sequence>MIEINGIVEKIIYRNEENGYTVAVFSSENESLTIVGNCIELKTSMEYELKGDFIHHKKYGEQFQIQEVSEILPQSEKGIIKYLSSGIIPFIGEKTAKKIVDSFKEETLKIIEENPERLLEIDGIGPQKFEKIKSALSENKDLREIMIFLNKYDLGTSLAMKIYKEYDAMAIDVIRENPYRLAEDIKGIGFKKADGIARSMGFKEDSQDRKRAALKYTLSMAALEGHSFLPKDVLIKRTKKLINSSDEDLESEIGKLSLDDRFFIEKTEDEVNCYYAPYLRAENYIAGKLNEIVNYKFDDSMEISDYLKGIEEKQNFKFAKNQSLAVEEAVKNGMLIITGGPGTGKTTTLKAIIEIFELMEKKVLLAAPTGRAAKRMKQATSRDASTIHKLLEIGFSNDESINYGYEEENLIECDVLIVDEVSMVDLMLMNTLLHSIKLGTRLILVGDKDQLPSVGAGNVLADLIESGKIKVVNLNEVFRQSEESMIIENAHLINSGKPPKITNNREFFLINESDENMSLNTISELVSKRLPNYYGIESKEIQVLSPMKKGVVGVANLNRTLQKTLNPKGSEILVGENILRLGDKVMQTKNNYNLEFRIESDFYVEDGKGVFNGDIGYIVEVDEEDRSVVVLYDDVKKVKYEYSDIDDLMLAYASTIHKSQGSEFPIVIIPLHYAPYILLTRNLIYTAITRAKQAVVLVGEYKYLDIMIKNNRVSKRYSNLCKKLVDFNV</sequence>
<dbReference type="SMART" id="SM00382">
    <property type="entry name" value="AAA"/>
    <property type="match status" value="1"/>
</dbReference>
<dbReference type="InterPro" id="IPR050534">
    <property type="entry name" value="Coronavir_polyprotein_1ab"/>
</dbReference>
<dbReference type="GO" id="GO:0006281">
    <property type="term" value="P:DNA repair"/>
    <property type="evidence" value="ECO:0007669"/>
    <property type="project" value="InterPro"/>
</dbReference>
<keyword evidence="3" id="KW-0378">Hydrolase</keyword>
<dbReference type="Gene3D" id="1.10.150.20">
    <property type="entry name" value="5' to 3' exonuclease, C-terminal subdomain"/>
    <property type="match status" value="1"/>
</dbReference>
<dbReference type="InterPro" id="IPR027785">
    <property type="entry name" value="UvrD-like_helicase_C"/>
</dbReference>
<dbReference type="InterPro" id="IPR041451">
    <property type="entry name" value="RecD2_SH13"/>
</dbReference>
<dbReference type="Gene3D" id="2.30.30.940">
    <property type="match status" value="1"/>
</dbReference>
<keyword evidence="1 3" id="KW-0547">Nucleotide-binding</keyword>
<dbReference type="Gene3D" id="1.10.10.2220">
    <property type="match status" value="1"/>
</dbReference>
<dbReference type="SUPFAM" id="SSF47781">
    <property type="entry name" value="RuvA domain 2-like"/>
    <property type="match status" value="1"/>
</dbReference>
<dbReference type="Pfam" id="PF14490">
    <property type="entry name" value="HHH_RecD2"/>
    <property type="match status" value="1"/>
</dbReference>
<dbReference type="Pfam" id="PF13538">
    <property type="entry name" value="UvrD_C_2"/>
    <property type="match status" value="1"/>
</dbReference>
<dbReference type="PANTHER" id="PTHR43788">
    <property type="entry name" value="DNA2/NAM7 HELICASE FAMILY MEMBER"/>
    <property type="match status" value="1"/>
</dbReference>
<dbReference type="NCBIfam" id="TIGR01448">
    <property type="entry name" value="recD_rel"/>
    <property type="match status" value="1"/>
</dbReference>